<dbReference type="AlphaFoldDB" id="A0AAU9K801"/>
<proteinExistence type="inferred from homology"/>
<dbReference type="GO" id="GO:0006508">
    <property type="term" value="P:proteolysis"/>
    <property type="evidence" value="ECO:0007669"/>
    <property type="project" value="UniProtKB-KW"/>
</dbReference>
<dbReference type="PANTHER" id="PTHR13683:SF375">
    <property type="entry name" value="PEPTIDASE A1 DOMAIN-CONTAINING PROTEIN"/>
    <property type="match status" value="1"/>
</dbReference>
<dbReference type="InterPro" id="IPR033121">
    <property type="entry name" value="PEPTIDASE_A1"/>
</dbReference>
<comment type="caution">
    <text evidence="8">The sequence shown here is derived from an EMBL/GenBank/DDBJ whole genome shotgun (WGS) entry which is preliminary data.</text>
</comment>
<accession>A0AAU9K801</accession>
<evidence type="ECO:0000256" key="1">
    <source>
        <dbReference type="ARBA" id="ARBA00007447"/>
    </source>
</evidence>
<dbReference type="InterPro" id="IPR001461">
    <property type="entry name" value="Aspartic_peptidase_A1"/>
</dbReference>
<keyword evidence="4" id="KW-0378">Hydrolase</keyword>
<feature type="domain" description="Peptidase A1" evidence="7">
    <location>
        <begin position="32"/>
        <end position="380"/>
    </location>
</feature>
<dbReference type="SUPFAM" id="SSF50630">
    <property type="entry name" value="Acid proteases"/>
    <property type="match status" value="1"/>
</dbReference>
<feature type="active site" evidence="5">
    <location>
        <position position="252"/>
    </location>
</feature>
<dbReference type="InterPro" id="IPR021109">
    <property type="entry name" value="Peptidase_aspartic_dom_sf"/>
</dbReference>
<protein>
    <recommendedName>
        <fullName evidence="7">Peptidase A1 domain-containing protein</fullName>
    </recommendedName>
</protein>
<keyword evidence="6" id="KW-1133">Transmembrane helix</keyword>
<evidence type="ECO:0000259" key="7">
    <source>
        <dbReference type="PROSITE" id="PS51767"/>
    </source>
</evidence>
<keyword evidence="9" id="KW-1185">Reference proteome</keyword>
<dbReference type="EMBL" id="CAJZBQ010000063">
    <property type="protein sequence ID" value="CAG9335859.1"/>
    <property type="molecule type" value="Genomic_DNA"/>
</dbReference>
<dbReference type="PRINTS" id="PR00792">
    <property type="entry name" value="PEPSIN"/>
</dbReference>
<dbReference type="Proteomes" id="UP001162131">
    <property type="component" value="Unassembled WGS sequence"/>
</dbReference>
<gene>
    <name evidence="8" type="ORF">BSTOLATCC_MIC65179</name>
</gene>
<keyword evidence="2" id="KW-0645">Protease</keyword>
<keyword evidence="6" id="KW-0812">Transmembrane</keyword>
<evidence type="ECO:0000256" key="4">
    <source>
        <dbReference type="ARBA" id="ARBA00022801"/>
    </source>
</evidence>
<evidence type="ECO:0000256" key="6">
    <source>
        <dbReference type="SAM" id="Phobius"/>
    </source>
</evidence>
<evidence type="ECO:0000313" key="9">
    <source>
        <dbReference type="Proteomes" id="UP001162131"/>
    </source>
</evidence>
<dbReference type="Pfam" id="PF00026">
    <property type="entry name" value="Asp"/>
    <property type="match status" value="1"/>
</dbReference>
<sequence>MSGFLLLLFVSAYSQEIEHAVIYGNTEDLGYFYVDLWVGTPPKKQTVIIDTGSRITAFPCAGCRDCGTHMDSYFDYRNSSTSSVLNCNQNIPCSPCKNDQCGYSQSYAEGSSIAGILVEDFIMFGDDFQHSKRVKFVFGCHNRETNLFRTQKADGIMGLAFAKSRMPTLVDALFSDHDISTDIFAICFGKNDGYMTIGGYNSSLHLSEVAWANLHDDTFYSINWHGLKVDGNKIELSASDFSRQYGTGTIVDSGTTFVYLHQPLYEALWSHFESACSKAGKCDGEKVSIPNEPHLCYNYDDDSYPDIFAFYDTFPIFTLLIENIEVQWLPENYLFAWPSYPRSYCLGIYSDGQGCNVLGGIFSRGMDVIFDRTTNKIGFADSECNPLHISQTHNNRTFYNQTQTSNKTAVEEGNRWIVSAAVAISGASLGLIGLLMYKIIKKCRRKSILEIRDEESEPGSSV</sequence>
<evidence type="ECO:0000256" key="3">
    <source>
        <dbReference type="ARBA" id="ARBA00022729"/>
    </source>
</evidence>
<feature type="active site" evidence="5">
    <location>
        <position position="50"/>
    </location>
</feature>
<organism evidence="8 9">
    <name type="scientific">Blepharisma stoltei</name>
    <dbReference type="NCBI Taxonomy" id="1481888"/>
    <lineage>
        <taxon>Eukaryota</taxon>
        <taxon>Sar</taxon>
        <taxon>Alveolata</taxon>
        <taxon>Ciliophora</taxon>
        <taxon>Postciliodesmatophora</taxon>
        <taxon>Heterotrichea</taxon>
        <taxon>Heterotrichida</taxon>
        <taxon>Blepharismidae</taxon>
        <taxon>Blepharisma</taxon>
    </lineage>
</organism>
<comment type="similarity">
    <text evidence="1">Belongs to the peptidase A1 family.</text>
</comment>
<dbReference type="PANTHER" id="PTHR13683">
    <property type="entry name" value="ASPARTYL PROTEASES"/>
    <property type="match status" value="1"/>
</dbReference>
<dbReference type="PROSITE" id="PS51767">
    <property type="entry name" value="PEPTIDASE_A1"/>
    <property type="match status" value="1"/>
</dbReference>
<keyword evidence="3" id="KW-0732">Signal</keyword>
<name>A0AAU9K801_9CILI</name>
<evidence type="ECO:0000256" key="5">
    <source>
        <dbReference type="PIRSR" id="PIRSR601461-1"/>
    </source>
</evidence>
<dbReference type="GO" id="GO:0004190">
    <property type="term" value="F:aspartic-type endopeptidase activity"/>
    <property type="evidence" value="ECO:0007669"/>
    <property type="project" value="InterPro"/>
</dbReference>
<reference evidence="8" key="1">
    <citation type="submission" date="2021-09" db="EMBL/GenBank/DDBJ databases">
        <authorList>
            <consortium name="AG Swart"/>
            <person name="Singh M."/>
            <person name="Singh A."/>
            <person name="Seah K."/>
            <person name="Emmerich C."/>
        </authorList>
    </citation>
    <scope>NUCLEOTIDE SEQUENCE</scope>
    <source>
        <strain evidence="8">ATCC30299</strain>
    </source>
</reference>
<evidence type="ECO:0000313" key="8">
    <source>
        <dbReference type="EMBL" id="CAG9335859.1"/>
    </source>
</evidence>
<feature type="transmembrane region" description="Helical" evidence="6">
    <location>
        <begin position="416"/>
        <end position="437"/>
    </location>
</feature>
<keyword evidence="6" id="KW-0472">Membrane</keyword>
<dbReference type="Gene3D" id="2.40.70.10">
    <property type="entry name" value="Acid Proteases"/>
    <property type="match status" value="2"/>
</dbReference>
<evidence type="ECO:0000256" key="2">
    <source>
        <dbReference type="ARBA" id="ARBA00022670"/>
    </source>
</evidence>